<sequence length="823" mass="90420">MVNLWGVTLLVLSTADVVLATILLLHGKFDHASIALAFSGYNVVSPLDLWLVCWVRLIFTCCLLSMETCRAVTRRYAQPSLAPDLLSLLTCVDLSFLVLELDVWMNLFFMLFTTGLLFKLAFFACFLELMPPDQGWSWALLAQSAVFMLAEFLAARRYLKQRSQPGQGDANSSDGGYSLIPQEEVGQSPGSCSNLEEEEVDADKEGSPKEEGGVTLSSHKRILWRLFGLAMQEWSYLALGLVFLVAASISQALLPRLTGDVINSIVIDKSEEDMEEALRSLTLFSLLCALFSGLRGTCFLVVNTKMNIRIRKDLYQSMLKQEIGFFDQNKVGDLTSRLSSDTNKMSDQIGLNLNVCLRSVVQSIGLLAYMLLSQWRLTLVTFIAVPLVSLLSKVYGHYYHLLAKAVQDQQARCNADAEEVIGSMRTVRSFGCEEEEVRRYEQELQEILRLGIKQASAYTGYMFCFTGAPLLVTVAVLYFGGHMVFTHLLQPGDLVAFVFYQQSLSQAINSIGDVYAGLMQAAGAADKVFDIIDRRPATCPPSSSCSFSSASCSSPTHSSLLLSSSSELSKEQLQGSITFQEVSLVYPSRPDALVLDRVSFHIDPGQVVALVGSSGSGKSSCISLIERFYEPTGGEVLLDGLSLSSYDNSFLRRHISLVGQEPVLYARSLLENIAYGLGREVEEAELRRRVTLAARQACADEFIMRMEDGFSTHAGERGSHLSGGQKQRIAIARALVRNPSILLLDEATSALDTASEAQVQKAIDESMKGRTVLVIAHRLSTIQRADKIIVLSNGLVVEQGTHKELLEAGGAYAELVSKQVSID</sequence>
<feature type="domain" description="ABC transporter" evidence="13">
    <location>
        <begin position="577"/>
        <end position="818"/>
    </location>
</feature>
<accession>A0A7S4KR43</accession>
<dbReference type="PROSITE" id="PS50893">
    <property type="entry name" value="ABC_TRANSPORTER_2"/>
    <property type="match status" value="1"/>
</dbReference>
<dbReference type="InterPro" id="IPR017871">
    <property type="entry name" value="ABC_transporter-like_CS"/>
</dbReference>
<keyword evidence="6" id="KW-0547">Nucleotide-binding</keyword>
<feature type="transmembrane region" description="Helical" evidence="12">
    <location>
        <begin position="49"/>
        <end position="66"/>
    </location>
</feature>
<evidence type="ECO:0000256" key="6">
    <source>
        <dbReference type="ARBA" id="ARBA00022741"/>
    </source>
</evidence>
<dbReference type="InterPro" id="IPR003593">
    <property type="entry name" value="AAA+_ATPase"/>
</dbReference>
<evidence type="ECO:0000256" key="3">
    <source>
        <dbReference type="ARBA" id="ARBA00006493"/>
    </source>
</evidence>
<dbReference type="FunFam" id="3.40.50.300:FF:000140">
    <property type="entry name" value="Lipid A export ATP-binding/permease protein MsbA"/>
    <property type="match status" value="1"/>
</dbReference>
<dbReference type="CDD" id="cd18572">
    <property type="entry name" value="ABC_6TM_TAP"/>
    <property type="match status" value="1"/>
</dbReference>
<dbReference type="PROSITE" id="PS50929">
    <property type="entry name" value="ABC_TM1F"/>
    <property type="match status" value="1"/>
</dbReference>
<evidence type="ECO:0000256" key="9">
    <source>
        <dbReference type="ARBA" id="ARBA00022989"/>
    </source>
</evidence>
<dbReference type="AlphaFoldDB" id="A0A7S4KR43"/>
<feature type="transmembrane region" description="Helical" evidence="12">
    <location>
        <begin position="107"/>
        <end position="130"/>
    </location>
</feature>
<evidence type="ECO:0008006" key="16">
    <source>
        <dbReference type="Google" id="ProtNLM"/>
    </source>
</evidence>
<evidence type="ECO:0000259" key="14">
    <source>
        <dbReference type="PROSITE" id="PS50929"/>
    </source>
</evidence>
<evidence type="ECO:0000256" key="5">
    <source>
        <dbReference type="ARBA" id="ARBA00022692"/>
    </source>
</evidence>
<dbReference type="InterPro" id="IPR027417">
    <property type="entry name" value="P-loop_NTPase"/>
</dbReference>
<evidence type="ECO:0000256" key="12">
    <source>
        <dbReference type="SAM" id="Phobius"/>
    </source>
</evidence>
<feature type="transmembrane region" description="Helical" evidence="12">
    <location>
        <begin position="281"/>
        <end position="302"/>
    </location>
</feature>
<feature type="transmembrane region" description="Helical" evidence="12">
    <location>
        <begin position="458"/>
        <end position="480"/>
    </location>
</feature>
<organism evidence="15">
    <name type="scientific">Guillardia theta</name>
    <name type="common">Cryptophyte</name>
    <name type="synonym">Cryptomonas phi</name>
    <dbReference type="NCBI Taxonomy" id="55529"/>
    <lineage>
        <taxon>Eukaryota</taxon>
        <taxon>Cryptophyceae</taxon>
        <taxon>Pyrenomonadales</taxon>
        <taxon>Geminigeraceae</taxon>
        <taxon>Guillardia</taxon>
    </lineage>
</organism>
<gene>
    <name evidence="15" type="ORF">GTHE00462_LOCUS16581</name>
</gene>
<name>A0A7S4KR43_GUITH</name>
<protein>
    <recommendedName>
        <fullName evidence="16">ABC transporter</fullName>
    </recommendedName>
</protein>
<evidence type="ECO:0000256" key="1">
    <source>
        <dbReference type="ARBA" id="ARBA00004127"/>
    </source>
</evidence>
<dbReference type="InterPro" id="IPR036640">
    <property type="entry name" value="ABC1_TM_sf"/>
</dbReference>
<dbReference type="GO" id="GO:0016020">
    <property type="term" value="C:membrane"/>
    <property type="evidence" value="ECO:0007669"/>
    <property type="project" value="InterPro"/>
</dbReference>
<dbReference type="InterPro" id="IPR011527">
    <property type="entry name" value="ABC1_TM_dom"/>
</dbReference>
<dbReference type="GO" id="GO:0012505">
    <property type="term" value="C:endomembrane system"/>
    <property type="evidence" value="ECO:0007669"/>
    <property type="project" value="UniProtKB-SubCell"/>
</dbReference>
<dbReference type="SMART" id="SM00382">
    <property type="entry name" value="AAA"/>
    <property type="match status" value="1"/>
</dbReference>
<evidence type="ECO:0000256" key="4">
    <source>
        <dbReference type="ARBA" id="ARBA00022448"/>
    </source>
</evidence>
<reference evidence="15" key="1">
    <citation type="submission" date="2021-01" db="EMBL/GenBank/DDBJ databases">
        <authorList>
            <person name="Corre E."/>
            <person name="Pelletier E."/>
            <person name="Niang G."/>
            <person name="Scheremetjew M."/>
            <person name="Finn R."/>
            <person name="Kale V."/>
            <person name="Holt S."/>
            <person name="Cochrane G."/>
            <person name="Meng A."/>
            <person name="Brown T."/>
            <person name="Cohen L."/>
        </authorList>
    </citation>
    <scope>NUCLEOTIDE SEQUENCE</scope>
    <source>
        <strain evidence="15">CCMP 2712</strain>
    </source>
</reference>
<feature type="transmembrane region" description="Helical" evidence="12">
    <location>
        <begin position="377"/>
        <end position="395"/>
    </location>
</feature>
<dbReference type="InterPro" id="IPR003439">
    <property type="entry name" value="ABC_transporter-like_ATP-bd"/>
</dbReference>
<keyword evidence="7" id="KW-0067">ATP-binding</keyword>
<dbReference type="Gene3D" id="3.40.50.300">
    <property type="entry name" value="P-loop containing nucleotide triphosphate hydrolases"/>
    <property type="match status" value="1"/>
</dbReference>
<dbReference type="Pfam" id="PF00005">
    <property type="entry name" value="ABC_tran"/>
    <property type="match status" value="1"/>
</dbReference>
<keyword evidence="8" id="KW-1278">Translocase</keyword>
<keyword evidence="5 12" id="KW-0812">Transmembrane</keyword>
<keyword evidence="4" id="KW-0813">Transport</keyword>
<dbReference type="GO" id="GO:0015421">
    <property type="term" value="F:ABC-type oligopeptide transporter activity"/>
    <property type="evidence" value="ECO:0007669"/>
    <property type="project" value="TreeGrafter"/>
</dbReference>
<evidence type="ECO:0000313" key="15">
    <source>
        <dbReference type="EMBL" id="CAE2302144.1"/>
    </source>
</evidence>
<feature type="compositionally biased region" description="Basic and acidic residues" evidence="11">
    <location>
        <begin position="203"/>
        <end position="212"/>
    </location>
</feature>
<feature type="transmembrane region" description="Helical" evidence="12">
    <location>
        <begin position="234"/>
        <end position="254"/>
    </location>
</feature>
<dbReference type="FunFam" id="1.20.1560.10:FF:000215">
    <property type="entry name" value="ABC transporter B family member 4"/>
    <property type="match status" value="1"/>
</dbReference>
<feature type="transmembrane region" description="Helical" evidence="12">
    <location>
        <begin position="136"/>
        <end position="155"/>
    </location>
</feature>
<feature type="transmembrane region" description="Helical" evidence="12">
    <location>
        <begin position="351"/>
        <end position="371"/>
    </location>
</feature>
<evidence type="ECO:0000256" key="8">
    <source>
        <dbReference type="ARBA" id="ARBA00022967"/>
    </source>
</evidence>
<evidence type="ECO:0000256" key="10">
    <source>
        <dbReference type="ARBA" id="ARBA00023136"/>
    </source>
</evidence>
<evidence type="ECO:0000259" key="13">
    <source>
        <dbReference type="PROSITE" id="PS50893"/>
    </source>
</evidence>
<dbReference type="PROSITE" id="PS00211">
    <property type="entry name" value="ABC_TRANSPORTER_1"/>
    <property type="match status" value="1"/>
</dbReference>
<keyword evidence="9 12" id="KW-1133">Transmembrane helix</keyword>
<dbReference type="GO" id="GO:0005524">
    <property type="term" value="F:ATP binding"/>
    <property type="evidence" value="ECO:0007669"/>
    <property type="project" value="UniProtKB-KW"/>
</dbReference>
<feature type="domain" description="ABC transmembrane type-1" evidence="14">
    <location>
        <begin position="238"/>
        <end position="520"/>
    </location>
</feature>
<dbReference type="EMBL" id="HBKN01021110">
    <property type="protein sequence ID" value="CAE2302144.1"/>
    <property type="molecule type" value="Transcribed_RNA"/>
</dbReference>
<comment type="similarity">
    <text evidence="3">Belongs to the ABC transporter superfamily. ABCB family. MHC peptide exporter (TC 3.A.1.209) subfamily.</text>
</comment>
<dbReference type="PANTHER" id="PTHR43394">
    <property type="entry name" value="ATP-DEPENDENT PERMEASE MDL1, MITOCHONDRIAL"/>
    <property type="match status" value="1"/>
</dbReference>
<dbReference type="PANTHER" id="PTHR43394:SF19">
    <property type="entry name" value="ABC TRANSPORTER B FAMILY"/>
    <property type="match status" value="1"/>
</dbReference>
<dbReference type="SUPFAM" id="SSF52540">
    <property type="entry name" value="P-loop containing nucleoside triphosphate hydrolases"/>
    <property type="match status" value="1"/>
</dbReference>
<comment type="subcellular location">
    <subcellularLocation>
        <location evidence="1">Endomembrane system</location>
        <topology evidence="1">Multi-pass membrane protein</topology>
    </subcellularLocation>
    <subcellularLocation>
        <location evidence="2">Plastid</location>
        <location evidence="2">Chloroplast</location>
    </subcellularLocation>
</comment>
<dbReference type="InterPro" id="IPR039421">
    <property type="entry name" value="Type_1_exporter"/>
</dbReference>
<dbReference type="GO" id="GO:0009507">
    <property type="term" value="C:chloroplast"/>
    <property type="evidence" value="ECO:0007669"/>
    <property type="project" value="UniProtKB-SubCell"/>
</dbReference>
<keyword evidence="10 12" id="KW-0472">Membrane</keyword>
<dbReference type="Gene3D" id="1.20.1560.10">
    <property type="entry name" value="ABC transporter type 1, transmembrane domain"/>
    <property type="match status" value="1"/>
</dbReference>
<feature type="region of interest" description="Disordered" evidence="11">
    <location>
        <begin position="184"/>
        <end position="213"/>
    </location>
</feature>
<dbReference type="GO" id="GO:0016887">
    <property type="term" value="F:ATP hydrolysis activity"/>
    <property type="evidence" value="ECO:0007669"/>
    <property type="project" value="InterPro"/>
</dbReference>
<evidence type="ECO:0000256" key="11">
    <source>
        <dbReference type="SAM" id="MobiDB-lite"/>
    </source>
</evidence>
<dbReference type="Pfam" id="PF00664">
    <property type="entry name" value="ABC_membrane"/>
    <property type="match status" value="1"/>
</dbReference>
<dbReference type="SUPFAM" id="SSF90123">
    <property type="entry name" value="ABC transporter transmembrane region"/>
    <property type="match status" value="1"/>
</dbReference>
<evidence type="ECO:0000256" key="7">
    <source>
        <dbReference type="ARBA" id="ARBA00022840"/>
    </source>
</evidence>
<evidence type="ECO:0000256" key="2">
    <source>
        <dbReference type="ARBA" id="ARBA00004229"/>
    </source>
</evidence>
<proteinExistence type="inferred from homology"/>